<reference evidence="2" key="1">
    <citation type="submission" date="2017-03" db="EMBL/GenBank/DDBJ databases">
        <title>Phytopthora megakarya and P. palmivora, two closely related causual agents of cacao black pod achieved similar genome size and gene model numbers by different mechanisms.</title>
        <authorList>
            <person name="Ali S."/>
            <person name="Shao J."/>
            <person name="Larry D.J."/>
            <person name="Kronmiller B."/>
            <person name="Shen D."/>
            <person name="Strem M.D."/>
            <person name="Melnick R.L."/>
            <person name="Guiltinan M.J."/>
            <person name="Tyler B.M."/>
            <person name="Meinhardt L.W."/>
            <person name="Bailey B.A."/>
        </authorList>
    </citation>
    <scope>NUCLEOTIDE SEQUENCE [LARGE SCALE GENOMIC DNA]</scope>
    <source>
        <strain evidence="2">zdho120</strain>
    </source>
</reference>
<gene>
    <name evidence="1" type="ORF">PHMEG_00029525</name>
</gene>
<accession>A0A225V2J4</accession>
<evidence type="ECO:0000313" key="1">
    <source>
        <dbReference type="EMBL" id="OWY99464.1"/>
    </source>
</evidence>
<name>A0A225V2J4_9STRA</name>
<organism evidence="1 2">
    <name type="scientific">Phytophthora megakarya</name>
    <dbReference type="NCBI Taxonomy" id="4795"/>
    <lineage>
        <taxon>Eukaryota</taxon>
        <taxon>Sar</taxon>
        <taxon>Stramenopiles</taxon>
        <taxon>Oomycota</taxon>
        <taxon>Peronosporomycetes</taxon>
        <taxon>Peronosporales</taxon>
        <taxon>Peronosporaceae</taxon>
        <taxon>Phytophthora</taxon>
    </lineage>
</organism>
<keyword evidence="2" id="KW-1185">Reference proteome</keyword>
<comment type="caution">
    <text evidence="1">The sequence shown here is derived from an EMBL/GenBank/DDBJ whole genome shotgun (WGS) entry which is preliminary data.</text>
</comment>
<dbReference type="AlphaFoldDB" id="A0A225V2J4"/>
<evidence type="ECO:0000313" key="2">
    <source>
        <dbReference type="Proteomes" id="UP000198211"/>
    </source>
</evidence>
<sequence>MLNLIYVERPWRSQTVLQKKYQQMLPDDKRTMMPDELAMVSTYRWDGAMIRFYWRAKALVLHTNAVKHLFYPSWPAKCTCCSDECLDTQNHRFGITQPHCVHVDRLRQNLNKTFCHLERELWLPARVYSGRWRAYS</sequence>
<proteinExistence type="predicted"/>
<dbReference type="Proteomes" id="UP000198211">
    <property type="component" value="Unassembled WGS sequence"/>
</dbReference>
<dbReference type="EMBL" id="NBNE01008456">
    <property type="protein sequence ID" value="OWY99464.1"/>
    <property type="molecule type" value="Genomic_DNA"/>
</dbReference>
<protein>
    <submittedName>
        <fullName evidence="1">Uncharacterized protein</fullName>
    </submittedName>
</protein>